<evidence type="ECO:0000256" key="1">
    <source>
        <dbReference type="ARBA" id="ARBA00004651"/>
    </source>
</evidence>
<keyword evidence="5 6" id="KW-0472">Membrane</keyword>
<comment type="subcellular location">
    <subcellularLocation>
        <location evidence="1">Cell membrane</location>
        <topology evidence="1">Multi-pass membrane protein</topology>
    </subcellularLocation>
</comment>
<dbReference type="InterPro" id="IPR018076">
    <property type="entry name" value="T2SS_GspF_dom"/>
</dbReference>
<keyword evidence="9" id="KW-1185">Reference proteome</keyword>
<keyword evidence="4 6" id="KW-1133">Transmembrane helix</keyword>
<comment type="caution">
    <text evidence="8">The sequence shown here is derived from an EMBL/GenBank/DDBJ whole genome shotgun (WGS) entry which is preliminary data.</text>
</comment>
<reference evidence="9" key="1">
    <citation type="journal article" date="2019" name="Int. J. Syst. Evol. Microbiol.">
        <title>The Global Catalogue of Microorganisms (GCM) 10K type strain sequencing project: providing services to taxonomists for standard genome sequencing and annotation.</title>
        <authorList>
            <consortium name="The Broad Institute Genomics Platform"/>
            <consortium name="The Broad Institute Genome Sequencing Center for Infectious Disease"/>
            <person name="Wu L."/>
            <person name="Ma J."/>
        </authorList>
    </citation>
    <scope>NUCLEOTIDE SEQUENCE [LARGE SCALE GENOMIC DNA]</scope>
    <source>
        <strain evidence="9">CGMCC 1.12477</strain>
    </source>
</reference>
<keyword evidence="2" id="KW-1003">Cell membrane</keyword>
<feature type="transmembrane region" description="Helical" evidence="6">
    <location>
        <begin position="6"/>
        <end position="24"/>
    </location>
</feature>
<feature type="transmembrane region" description="Helical" evidence="6">
    <location>
        <begin position="279"/>
        <end position="302"/>
    </location>
</feature>
<dbReference type="Pfam" id="PF00482">
    <property type="entry name" value="T2SSF"/>
    <property type="match status" value="1"/>
</dbReference>
<dbReference type="PANTHER" id="PTHR35007:SF2">
    <property type="entry name" value="PILUS ASSEMBLE PROTEIN"/>
    <property type="match status" value="1"/>
</dbReference>
<accession>A0ABW4TIA4</accession>
<dbReference type="Proteomes" id="UP001597351">
    <property type="component" value="Unassembled WGS sequence"/>
</dbReference>
<dbReference type="EMBL" id="JBHUGD010000001">
    <property type="protein sequence ID" value="MFD1945670.1"/>
    <property type="molecule type" value="Genomic_DNA"/>
</dbReference>
<dbReference type="RefSeq" id="WP_343915429.1">
    <property type="nucleotide sequence ID" value="NZ_BAAAJT010000002.1"/>
</dbReference>
<feature type="transmembrane region" description="Helical" evidence="6">
    <location>
        <begin position="130"/>
        <end position="151"/>
    </location>
</feature>
<keyword evidence="3 6" id="KW-0812">Transmembrane</keyword>
<gene>
    <name evidence="8" type="ORF">ACFSDE_02615</name>
</gene>
<name>A0ABW4TIA4_9ACTN</name>
<evidence type="ECO:0000313" key="8">
    <source>
        <dbReference type="EMBL" id="MFD1945670.1"/>
    </source>
</evidence>
<evidence type="ECO:0000256" key="4">
    <source>
        <dbReference type="ARBA" id="ARBA00022989"/>
    </source>
</evidence>
<evidence type="ECO:0000256" key="5">
    <source>
        <dbReference type="ARBA" id="ARBA00023136"/>
    </source>
</evidence>
<evidence type="ECO:0000256" key="6">
    <source>
        <dbReference type="SAM" id="Phobius"/>
    </source>
</evidence>
<feature type="transmembrane region" description="Helical" evidence="6">
    <location>
        <begin position="107"/>
        <end position="124"/>
    </location>
</feature>
<dbReference type="PANTHER" id="PTHR35007">
    <property type="entry name" value="INTEGRAL MEMBRANE PROTEIN-RELATED"/>
    <property type="match status" value="1"/>
</dbReference>
<organism evidence="8 9">
    <name type="scientific">Nocardioides aestuarii</name>
    <dbReference type="NCBI Taxonomy" id="252231"/>
    <lineage>
        <taxon>Bacteria</taxon>
        <taxon>Bacillati</taxon>
        <taxon>Actinomycetota</taxon>
        <taxon>Actinomycetes</taxon>
        <taxon>Propionibacteriales</taxon>
        <taxon>Nocardioidaceae</taxon>
        <taxon>Nocardioides</taxon>
    </lineage>
</organism>
<evidence type="ECO:0000313" key="9">
    <source>
        <dbReference type="Proteomes" id="UP001597351"/>
    </source>
</evidence>
<feature type="domain" description="Type II secretion system protein GspF" evidence="7">
    <location>
        <begin position="169"/>
        <end position="294"/>
    </location>
</feature>
<evidence type="ECO:0000256" key="2">
    <source>
        <dbReference type="ARBA" id="ARBA00022475"/>
    </source>
</evidence>
<evidence type="ECO:0000259" key="7">
    <source>
        <dbReference type="Pfam" id="PF00482"/>
    </source>
</evidence>
<proteinExistence type="predicted"/>
<protein>
    <submittedName>
        <fullName evidence="8">Type II secretion system F family protein</fullName>
    </submittedName>
</protein>
<sequence length="306" mass="32827">MTLVFIMGVLLVLAAIVLVAMAVGKPQPQGMHRSLAVLEAMSTAPTELTQELDRPFSERVLAPLQARSLGLGKRLTGRGSADRIQHKLDLAGNPPGWDADRVIASKVIGAVVGLLLAFLVTRLFSAGVSVTIVGVGVGVFIGFMAPNLYLYQVGYDRAAKMQRELPDAIDLMTISVESGLGFDAAVQQVATNTEGPLADEFARVLREMQIGSSRSDSLRNLANRTTVPEVNTFVSAMIQADAFGIPIAQVLRVQSGEIRVKRRQRAEQKAQQVPVKITIPLIFTILPCLFVAVMGPAVISIMDNLG</sequence>
<evidence type="ECO:0000256" key="3">
    <source>
        <dbReference type="ARBA" id="ARBA00022692"/>
    </source>
</evidence>